<evidence type="ECO:0000256" key="2">
    <source>
        <dbReference type="ARBA" id="ARBA00006665"/>
    </source>
</evidence>
<dbReference type="PANTHER" id="PTHR10383:SF9">
    <property type="entry name" value="SERINE INCORPORATOR, ISOFORM F"/>
    <property type="match status" value="1"/>
</dbReference>
<dbReference type="PANTHER" id="PTHR10383">
    <property type="entry name" value="SERINE INCORPORATOR"/>
    <property type="match status" value="1"/>
</dbReference>
<evidence type="ECO:0000256" key="1">
    <source>
        <dbReference type="ARBA" id="ARBA00004141"/>
    </source>
</evidence>
<feature type="transmembrane region" description="Helical" evidence="7">
    <location>
        <begin position="165"/>
        <end position="183"/>
    </location>
</feature>
<keyword evidence="3 7" id="KW-0812">Transmembrane</keyword>
<evidence type="ECO:0000256" key="7">
    <source>
        <dbReference type="SAM" id="Phobius"/>
    </source>
</evidence>
<evidence type="ECO:0008006" key="10">
    <source>
        <dbReference type="Google" id="ProtNLM"/>
    </source>
</evidence>
<dbReference type="GeneID" id="59341688"/>
<evidence type="ECO:0000256" key="4">
    <source>
        <dbReference type="ARBA" id="ARBA00022989"/>
    </source>
</evidence>
<feature type="transmembrane region" description="Helical" evidence="7">
    <location>
        <begin position="97"/>
        <end position="117"/>
    </location>
</feature>
<feature type="transmembrane region" description="Helical" evidence="7">
    <location>
        <begin position="235"/>
        <end position="255"/>
    </location>
</feature>
<comment type="similarity">
    <text evidence="2">Belongs to the TDE1 family.</text>
</comment>
<evidence type="ECO:0000313" key="9">
    <source>
        <dbReference type="Proteomes" id="UP000636479"/>
    </source>
</evidence>
<feature type="region of interest" description="Disordered" evidence="6">
    <location>
        <begin position="386"/>
        <end position="408"/>
    </location>
</feature>
<organism evidence="8 9">
    <name type="scientific">Mycena indigotica</name>
    <dbReference type="NCBI Taxonomy" id="2126181"/>
    <lineage>
        <taxon>Eukaryota</taxon>
        <taxon>Fungi</taxon>
        <taxon>Dikarya</taxon>
        <taxon>Basidiomycota</taxon>
        <taxon>Agaricomycotina</taxon>
        <taxon>Agaricomycetes</taxon>
        <taxon>Agaricomycetidae</taxon>
        <taxon>Agaricales</taxon>
        <taxon>Marasmiineae</taxon>
        <taxon>Mycenaceae</taxon>
        <taxon>Mycena</taxon>
    </lineage>
</organism>
<name>A0A8H6WH60_9AGAR</name>
<gene>
    <name evidence="8" type="ORF">MIND_00228600</name>
</gene>
<dbReference type="RefSeq" id="XP_037224267.1">
    <property type="nucleotide sequence ID" value="XM_037359172.1"/>
</dbReference>
<feature type="transmembrane region" description="Helical" evidence="7">
    <location>
        <begin position="12"/>
        <end position="37"/>
    </location>
</feature>
<feature type="compositionally biased region" description="Acidic residues" evidence="6">
    <location>
        <begin position="389"/>
        <end position="400"/>
    </location>
</feature>
<keyword evidence="9" id="KW-1185">Reference proteome</keyword>
<proteinExistence type="inferred from homology"/>
<dbReference type="Proteomes" id="UP000636479">
    <property type="component" value="Unassembled WGS sequence"/>
</dbReference>
<feature type="transmembrane region" description="Helical" evidence="7">
    <location>
        <begin position="46"/>
        <end position="66"/>
    </location>
</feature>
<feature type="transmembrane region" description="Helical" evidence="7">
    <location>
        <begin position="414"/>
        <end position="433"/>
    </location>
</feature>
<dbReference type="GO" id="GO:0016020">
    <property type="term" value="C:membrane"/>
    <property type="evidence" value="ECO:0007669"/>
    <property type="project" value="UniProtKB-SubCell"/>
</dbReference>
<keyword evidence="5 7" id="KW-0472">Membrane</keyword>
<comment type="subcellular location">
    <subcellularLocation>
        <location evidence="1">Membrane</location>
        <topology evidence="1">Multi-pass membrane protein</topology>
    </subcellularLocation>
</comment>
<feature type="transmembrane region" description="Helical" evidence="7">
    <location>
        <begin position="267"/>
        <end position="286"/>
    </location>
</feature>
<dbReference type="InterPro" id="IPR005016">
    <property type="entry name" value="TDE1/TMS"/>
</dbReference>
<protein>
    <recommendedName>
        <fullName evidence="10">TMS membrane protein/tumor differentially expressed protein</fullName>
    </recommendedName>
</protein>
<dbReference type="EMBL" id="JACAZF010000002">
    <property type="protein sequence ID" value="KAF7312159.1"/>
    <property type="molecule type" value="Genomic_DNA"/>
</dbReference>
<keyword evidence="4 7" id="KW-1133">Transmembrane helix</keyword>
<feature type="transmembrane region" description="Helical" evidence="7">
    <location>
        <begin position="204"/>
        <end position="229"/>
    </location>
</feature>
<dbReference type="AlphaFoldDB" id="A0A8H6WH60"/>
<dbReference type="Pfam" id="PF03348">
    <property type="entry name" value="Serinc"/>
    <property type="match status" value="1"/>
</dbReference>
<feature type="transmembrane region" description="Helical" evidence="7">
    <location>
        <begin position="138"/>
        <end position="159"/>
    </location>
</feature>
<comment type="caution">
    <text evidence="8">The sequence shown here is derived from an EMBL/GenBank/DDBJ whole genome shotgun (WGS) entry which is preliminary data.</text>
</comment>
<evidence type="ECO:0000256" key="3">
    <source>
        <dbReference type="ARBA" id="ARBA00022692"/>
    </source>
</evidence>
<evidence type="ECO:0000313" key="8">
    <source>
        <dbReference type="EMBL" id="KAF7312159.1"/>
    </source>
</evidence>
<evidence type="ECO:0000256" key="5">
    <source>
        <dbReference type="ARBA" id="ARBA00023136"/>
    </source>
</evidence>
<evidence type="ECO:0000256" key="6">
    <source>
        <dbReference type="SAM" id="MobiDB-lite"/>
    </source>
</evidence>
<sequence>MGLLLSLPLAGGLGTIGSSCLAGLAFCFTSTAASMFFKSCNCNSSIATRVGFAIIFSLNSILAWVMKTQMVAELIRKWSYDYIKMECANNKCYGVLAVHRICFALTLFHIILSLSLIGVKDTRDKRAALQNGWWGPKVLLWILIIVSSFFIPNQFFIFWGNYVSLIGATIFILLGLVLLVDFAHTWTETCIENWENDSSSLWQFILIGSTAAMYIFTITMTGIMFGYFAGSGCTLNRFFIAFNLTLAIVITLVAINPTVQEHNPRSGLAQSGMVGAYCTYLIVSAVSNHTHESNKCNPLRSSESTARTTAAVLGAIFTFLAIAYSTTRAATQSRALVRNGKRGSAIQLPDDDGHAELGVVNTQPSRTDSPRYRALLAAVEAGAIPESALQEDEDDEDDLDTETRDDERSGTRYNYSWFHIIFAIAAMYVAMLLNDWNVVTSDDKSPDPNSIYIGRSEVAMWMRVVSSWICMLLYIWSLIAPVILPDRFGEI</sequence>
<feature type="transmembrane region" description="Helical" evidence="7">
    <location>
        <begin position="306"/>
        <end position="324"/>
    </location>
</feature>
<reference evidence="8" key="1">
    <citation type="submission" date="2020-05" db="EMBL/GenBank/DDBJ databases">
        <title>Mycena genomes resolve the evolution of fungal bioluminescence.</title>
        <authorList>
            <person name="Tsai I.J."/>
        </authorList>
    </citation>
    <scope>NUCLEOTIDE SEQUENCE</scope>
    <source>
        <strain evidence="8">171206Taipei</strain>
    </source>
</reference>
<feature type="transmembrane region" description="Helical" evidence="7">
    <location>
        <begin position="465"/>
        <end position="484"/>
    </location>
</feature>
<accession>A0A8H6WH60</accession>
<dbReference type="OrthoDB" id="5963193at2759"/>